<protein>
    <submittedName>
        <fullName evidence="2">Serine protease</fullName>
    </submittedName>
</protein>
<dbReference type="InterPro" id="IPR043504">
    <property type="entry name" value="Peptidase_S1_PA_chymotrypsin"/>
</dbReference>
<evidence type="ECO:0000259" key="1">
    <source>
        <dbReference type="Pfam" id="PF20028"/>
    </source>
</evidence>
<dbReference type="Proteomes" id="UP001056708">
    <property type="component" value="Chromosome"/>
</dbReference>
<dbReference type="Pfam" id="PF13365">
    <property type="entry name" value="Trypsin_2"/>
    <property type="match status" value="1"/>
</dbReference>
<dbReference type="EMBL" id="CP098611">
    <property type="protein sequence ID" value="USR91739.1"/>
    <property type="molecule type" value="Genomic_DNA"/>
</dbReference>
<keyword evidence="2" id="KW-0378">Hydrolase</keyword>
<dbReference type="GO" id="GO:0008233">
    <property type="term" value="F:peptidase activity"/>
    <property type="evidence" value="ECO:0007669"/>
    <property type="project" value="UniProtKB-KW"/>
</dbReference>
<dbReference type="InterPro" id="IPR009003">
    <property type="entry name" value="Peptidase_S1_PA"/>
</dbReference>
<gene>
    <name evidence="2" type="ORF">NEA10_03140</name>
</gene>
<accession>A0ABY5AR85</accession>
<sequence length="598" mass="67829">MAPQVELSRDDYEKAIARIFVYHPDTQEKIAVGTGFLVAPGYVLTCAHVVLQALGCHDKSEFKAASDPPDQTIRLDFPVVNSPAIEAKVVEWEPYAIDNGDIAGLKLLTAAPPSLHPLPLIRCRCEEIQDQTHGVYGFADDVGNRTDAYRPKANAAGGRFQLWKPGDNPPDETIQGGFSGAAVWNQERRGAIGMIATATSSKSDRSKAYAIGEALLFPVVQRLFARSLYDCIQDHLNPAIYRASETAFWLCDADGGSSQDGLLARLLDLAELPSRGWQEEEREIDRLTQWAGYFSVMDGLPSELVDVLEAWVGLRQFDFNKLYTRANRDRQERQVSSGNTLKHLMVQIKPDEENTANVKLWAWVIDDRDRYDPLEPPQPRLKDEIVPWRDVPQFLDSWLKGRRDLPELMLHCFVARQDLGWDLDAQETQNGLSLGSRYKLVMRTDLSQSPTVPQYYSRWEKQWAAVEERQREKASSTFVRGDCSSNTKRLFGQLRKAEMAILENLPNDKHKVEEIFQFLAEEGCWPIVLWVRHHEVCQQLDPLLDCAVIDLPEQVYNARSDTLELEPGEDALGCHLTLVWEDFKVIPPTWEPLNQQVC</sequence>
<keyword evidence="2" id="KW-0645">Protease</keyword>
<dbReference type="RefSeq" id="WP_252663769.1">
    <property type="nucleotide sequence ID" value="NZ_CP098611.1"/>
</dbReference>
<feature type="domain" description="vWA-MoxR associated protein C-terminal" evidence="1">
    <location>
        <begin position="360"/>
        <end position="582"/>
    </location>
</feature>
<dbReference type="Pfam" id="PF20028">
    <property type="entry name" value="VMAP-C"/>
    <property type="match status" value="1"/>
</dbReference>
<reference evidence="2" key="1">
    <citation type="submission" date="2022-06" db="EMBL/GenBank/DDBJ databases">
        <title>Genome sequence of Phormidium yuhuli AB48 isolated from an industrial photobioreactor environment.</title>
        <authorList>
            <person name="Qiu Y."/>
            <person name="Noonan A.J.C."/>
            <person name="Dofher K."/>
            <person name="Koch M."/>
            <person name="Kieft B."/>
            <person name="Lin X."/>
            <person name="Ziels R.M."/>
            <person name="Hallam S.J."/>
        </authorList>
    </citation>
    <scope>NUCLEOTIDE SEQUENCE</scope>
    <source>
        <strain evidence="2">AB48</strain>
    </source>
</reference>
<evidence type="ECO:0000313" key="3">
    <source>
        <dbReference type="Proteomes" id="UP001056708"/>
    </source>
</evidence>
<proteinExistence type="predicted"/>
<organism evidence="2 3">
    <name type="scientific">Phormidium yuhuli AB48</name>
    <dbReference type="NCBI Taxonomy" id="2940671"/>
    <lineage>
        <taxon>Bacteria</taxon>
        <taxon>Bacillati</taxon>
        <taxon>Cyanobacteriota</taxon>
        <taxon>Cyanophyceae</taxon>
        <taxon>Oscillatoriophycideae</taxon>
        <taxon>Oscillatoriales</taxon>
        <taxon>Oscillatoriaceae</taxon>
        <taxon>Phormidium</taxon>
        <taxon>Phormidium yuhuli</taxon>
    </lineage>
</organism>
<name>A0ABY5AR85_9CYAN</name>
<dbReference type="Gene3D" id="2.40.10.10">
    <property type="entry name" value="Trypsin-like serine proteases"/>
    <property type="match status" value="1"/>
</dbReference>
<dbReference type="SUPFAM" id="SSF50494">
    <property type="entry name" value="Trypsin-like serine proteases"/>
    <property type="match status" value="1"/>
</dbReference>
<dbReference type="GO" id="GO:0006508">
    <property type="term" value="P:proteolysis"/>
    <property type="evidence" value="ECO:0007669"/>
    <property type="project" value="UniProtKB-KW"/>
</dbReference>
<evidence type="ECO:0000313" key="2">
    <source>
        <dbReference type="EMBL" id="USR91739.1"/>
    </source>
</evidence>
<dbReference type="InterPro" id="IPR045450">
    <property type="entry name" value="VMAP_C"/>
</dbReference>
<keyword evidence="3" id="KW-1185">Reference proteome</keyword>